<accession>J3LVY2</accession>
<dbReference type="OMA" id="NIMARSA"/>
<evidence type="ECO:0000313" key="2">
    <source>
        <dbReference type="Proteomes" id="UP000006038"/>
    </source>
</evidence>
<reference evidence="1" key="2">
    <citation type="submission" date="2013-04" db="UniProtKB">
        <authorList>
            <consortium name="EnsemblPlants"/>
        </authorList>
    </citation>
    <scope>IDENTIFICATION</scope>
</reference>
<keyword evidence="2" id="KW-1185">Reference proteome</keyword>
<reference evidence="1" key="1">
    <citation type="journal article" date="2013" name="Nat. Commun.">
        <title>Whole-genome sequencing of Oryza brachyantha reveals mechanisms underlying Oryza genome evolution.</title>
        <authorList>
            <person name="Chen J."/>
            <person name="Huang Q."/>
            <person name="Gao D."/>
            <person name="Wang J."/>
            <person name="Lang Y."/>
            <person name="Liu T."/>
            <person name="Li B."/>
            <person name="Bai Z."/>
            <person name="Luis Goicoechea J."/>
            <person name="Liang C."/>
            <person name="Chen C."/>
            <person name="Zhang W."/>
            <person name="Sun S."/>
            <person name="Liao Y."/>
            <person name="Zhang X."/>
            <person name="Yang L."/>
            <person name="Song C."/>
            <person name="Wang M."/>
            <person name="Shi J."/>
            <person name="Liu G."/>
            <person name="Liu J."/>
            <person name="Zhou H."/>
            <person name="Zhou W."/>
            <person name="Yu Q."/>
            <person name="An N."/>
            <person name="Chen Y."/>
            <person name="Cai Q."/>
            <person name="Wang B."/>
            <person name="Liu B."/>
            <person name="Min J."/>
            <person name="Huang Y."/>
            <person name="Wu H."/>
            <person name="Li Z."/>
            <person name="Zhang Y."/>
            <person name="Yin Y."/>
            <person name="Song W."/>
            <person name="Jiang J."/>
            <person name="Jackson S.A."/>
            <person name="Wing R.A."/>
            <person name="Wang J."/>
            <person name="Chen M."/>
        </authorList>
    </citation>
    <scope>NUCLEOTIDE SEQUENCE [LARGE SCALE GENOMIC DNA]</scope>
    <source>
        <strain evidence="1">cv. IRGC 101232</strain>
    </source>
</reference>
<organism evidence="1">
    <name type="scientific">Oryza brachyantha</name>
    <name type="common">malo sina</name>
    <dbReference type="NCBI Taxonomy" id="4533"/>
    <lineage>
        <taxon>Eukaryota</taxon>
        <taxon>Viridiplantae</taxon>
        <taxon>Streptophyta</taxon>
        <taxon>Embryophyta</taxon>
        <taxon>Tracheophyta</taxon>
        <taxon>Spermatophyta</taxon>
        <taxon>Magnoliopsida</taxon>
        <taxon>Liliopsida</taxon>
        <taxon>Poales</taxon>
        <taxon>Poaceae</taxon>
        <taxon>BOP clade</taxon>
        <taxon>Oryzoideae</taxon>
        <taxon>Oryzeae</taxon>
        <taxon>Oryzinae</taxon>
        <taxon>Oryza</taxon>
    </lineage>
</organism>
<protein>
    <submittedName>
        <fullName evidence="1">Uncharacterized protein</fullName>
    </submittedName>
</protein>
<dbReference type="Gramene" id="OB04G13070.1">
    <property type="protein sequence ID" value="OB04G13070.1"/>
    <property type="gene ID" value="OB04G13070"/>
</dbReference>
<dbReference type="EnsemblPlants" id="OB04G13070.1">
    <property type="protein sequence ID" value="OB04G13070.1"/>
    <property type="gene ID" value="OB04G13070"/>
</dbReference>
<dbReference type="Proteomes" id="UP000006038">
    <property type="component" value="Chromosome 4"/>
</dbReference>
<proteinExistence type="predicted"/>
<sequence length="558" mass="63619">MYDIANSSNGIYGVLNERNLITEAFKSCIDRITSIVVVDTKVDFTCTNDSASSAALLSTVETGQFKFSVADNHKSCSVWLGAIHATSVKNFIFYLDNMGGHGNMSKQFTAQVSCSPAAKSTEDVKENGEKICSSRSGIDRYDEEVEAGIARVAAVKMVTKITDPNFDQQLETCLPGEMETMQKIFASATEKLDANLEKKTADMNYNMKLMQRLPWEMCLRIYEYTREAGKARHEREKNKNKSRRSMMNYQHAKVLLCEYQTFSPYKGWSYTLYSTICTVSQNHVHNAVMEAVLVSELERLEANLDGQITEPSYYQLLVERLMKDLSPQGSGYSAQDAQTDGKVKLKKEKMSMEMENMEACFSIQITDPTNNKELVANLVERMCKSCAKHAQSTGETQLAMELEKMHHRLGKEIVAMICKEVTVPMYYKKFMALIARLKCLNVSERERVVGNARYALRMEKMEATLAREMQKMDTIYLMDYHQIMVVLLVREMFLSVCEHAQIAGGETRLIEDMENMENLLHNEMDNADYYKTLVKSNLSYLLSWLSFRRSCELKSHTP</sequence>
<name>J3LVY2_ORYBR</name>
<dbReference type="HOGENOM" id="CLU_415269_0_0_1"/>
<dbReference type="AlphaFoldDB" id="J3LVY2"/>
<evidence type="ECO:0000313" key="1">
    <source>
        <dbReference type="EnsemblPlants" id="OB04G13070.1"/>
    </source>
</evidence>